<dbReference type="InterPro" id="IPR043504">
    <property type="entry name" value="Peptidase_S1_PA_chymotrypsin"/>
</dbReference>
<dbReference type="InterPro" id="IPR001314">
    <property type="entry name" value="Peptidase_S1A"/>
</dbReference>
<dbReference type="InterPro" id="IPR009003">
    <property type="entry name" value="Peptidase_S1_PA"/>
</dbReference>
<keyword evidence="9" id="KW-0732">Signal</keyword>
<dbReference type="SUPFAM" id="SSF50494">
    <property type="entry name" value="Trypsin-like serine proteases"/>
    <property type="match status" value="1"/>
</dbReference>
<evidence type="ECO:0000256" key="3">
    <source>
        <dbReference type="ARBA" id="ARBA00022525"/>
    </source>
</evidence>
<organism evidence="11 12">
    <name type="scientific">Naja naja</name>
    <name type="common">Indian cobra</name>
    <dbReference type="NCBI Taxonomy" id="35670"/>
    <lineage>
        <taxon>Eukaryota</taxon>
        <taxon>Metazoa</taxon>
        <taxon>Chordata</taxon>
        <taxon>Craniata</taxon>
        <taxon>Vertebrata</taxon>
        <taxon>Euteleostomi</taxon>
        <taxon>Lepidosauria</taxon>
        <taxon>Squamata</taxon>
        <taxon>Bifurcata</taxon>
        <taxon>Unidentata</taxon>
        <taxon>Episquamata</taxon>
        <taxon>Toxicofera</taxon>
        <taxon>Serpentes</taxon>
        <taxon>Colubroidea</taxon>
        <taxon>Elapidae</taxon>
        <taxon>Elapinae</taxon>
        <taxon>Naja</taxon>
    </lineage>
</organism>
<proteinExistence type="inferred from homology"/>
<dbReference type="PANTHER" id="PTHR24252">
    <property type="entry name" value="ACROSIN-RELATED"/>
    <property type="match status" value="1"/>
</dbReference>
<dbReference type="Pfam" id="PF00089">
    <property type="entry name" value="Trypsin"/>
    <property type="match status" value="1"/>
</dbReference>
<dbReference type="OrthoDB" id="5918597at2759"/>
<keyword evidence="5 8" id="KW-0378">Hydrolase</keyword>
<evidence type="ECO:0000256" key="6">
    <source>
        <dbReference type="ARBA" id="ARBA00022825"/>
    </source>
</evidence>
<dbReference type="GO" id="GO:0035821">
    <property type="term" value="P:modulation of process of another organism"/>
    <property type="evidence" value="ECO:0007669"/>
    <property type="project" value="UniProtKB-ARBA"/>
</dbReference>
<evidence type="ECO:0000256" key="8">
    <source>
        <dbReference type="RuleBase" id="RU363034"/>
    </source>
</evidence>
<dbReference type="OMA" id="TWINQVI"/>
<comment type="subcellular location">
    <subcellularLocation>
        <location evidence="1">Secreted</location>
    </subcellularLocation>
</comment>
<reference evidence="11" key="1">
    <citation type="submission" date="2025-08" db="UniProtKB">
        <authorList>
            <consortium name="Ensembl"/>
        </authorList>
    </citation>
    <scope>IDENTIFICATION</scope>
</reference>
<dbReference type="GO" id="GO:0004252">
    <property type="term" value="F:serine-type endopeptidase activity"/>
    <property type="evidence" value="ECO:0007669"/>
    <property type="project" value="InterPro"/>
</dbReference>
<dbReference type="CDD" id="cd00190">
    <property type="entry name" value="Tryp_SPc"/>
    <property type="match status" value="1"/>
</dbReference>
<dbReference type="Proteomes" id="UP000694559">
    <property type="component" value="Unplaced"/>
</dbReference>
<evidence type="ECO:0000256" key="1">
    <source>
        <dbReference type="ARBA" id="ARBA00004613"/>
    </source>
</evidence>
<sequence>MTFLWASLTYLVLLDVACAIKPNVKNTERIINGMDASRGSWPWQVSLQTSSRFHICGGSLINENWVVTAAHCNVKPGVHFAFFGLHNRFDNAAPVQWRSIIKVITRPDWDSYNLNNDVALLKLSGPVQLNGYISPVRLASSTEVLPQGSKCVTTGWGRNNLNSQESAVILQQVVLPLVPGNVCQQKHPRPITSSMLCAGGAGSTSCHGDSGGPLVCQKGSSWSLVGIVSWGSPSCNVWTPAVYARVSKFRNWIDQAVARN</sequence>
<dbReference type="AlphaFoldDB" id="A0A8C6XZH0"/>
<dbReference type="PROSITE" id="PS00134">
    <property type="entry name" value="TRYPSIN_HIS"/>
    <property type="match status" value="1"/>
</dbReference>
<gene>
    <name evidence="11" type="primary">CTRL</name>
</gene>
<feature type="domain" description="Peptidase S1" evidence="10">
    <location>
        <begin position="30"/>
        <end position="258"/>
    </location>
</feature>
<dbReference type="InterPro" id="IPR001254">
    <property type="entry name" value="Trypsin_dom"/>
</dbReference>
<dbReference type="PRINTS" id="PR00722">
    <property type="entry name" value="CHYMOTRYPSIN"/>
</dbReference>
<evidence type="ECO:0000313" key="11">
    <source>
        <dbReference type="Ensembl" id="ENSNNAP00000020733.1"/>
    </source>
</evidence>
<reference evidence="11" key="2">
    <citation type="submission" date="2025-09" db="UniProtKB">
        <authorList>
            <consortium name="Ensembl"/>
        </authorList>
    </citation>
    <scope>IDENTIFICATION</scope>
</reference>
<dbReference type="PROSITE" id="PS00135">
    <property type="entry name" value="TRYPSIN_SER"/>
    <property type="match status" value="1"/>
</dbReference>
<dbReference type="PANTHER" id="PTHR24252:SF7">
    <property type="entry name" value="HYALIN"/>
    <property type="match status" value="1"/>
</dbReference>
<dbReference type="SMART" id="SM00020">
    <property type="entry name" value="Tryp_SPc"/>
    <property type="match status" value="1"/>
</dbReference>
<dbReference type="GeneTree" id="ENSGT00940000154494"/>
<keyword evidence="7" id="KW-1015">Disulfide bond</keyword>
<feature type="signal peptide" evidence="9">
    <location>
        <begin position="1"/>
        <end position="19"/>
    </location>
</feature>
<dbReference type="GO" id="GO:0005615">
    <property type="term" value="C:extracellular space"/>
    <property type="evidence" value="ECO:0007669"/>
    <property type="project" value="Ensembl"/>
</dbReference>
<dbReference type="PROSITE" id="PS50240">
    <property type="entry name" value="TRYPSIN_DOM"/>
    <property type="match status" value="1"/>
</dbReference>
<dbReference type="InterPro" id="IPR033116">
    <property type="entry name" value="TRYPSIN_SER"/>
</dbReference>
<evidence type="ECO:0000259" key="10">
    <source>
        <dbReference type="PROSITE" id="PS50240"/>
    </source>
</evidence>
<feature type="chain" id="PRO_5034584605" evidence="9">
    <location>
        <begin position="20"/>
        <end position="260"/>
    </location>
</feature>
<dbReference type="InterPro" id="IPR018114">
    <property type="entry name" value="TRYPSIN_HIS"/>
</dbReference>
<comment type="similarity">
    <text evidence="2">Belongs to the peptidase S1 family. Snake venom subfamily.</text>
</comment>
<evidence type="ECO:0000256" key="5">
    <source>
        <dbReference type="ARBA" id="ARBA00022801"/>
    </source>
</evidence>
<keyword evidence="12" id="KW-1185">Reference proteome</keyword>
<keyword evidence="6 8" id="KW-0720">Serine protease</keyword>
<name>A0A8C6XZH0_NAJNA</name>
<accession>A0A8C6XZH0</accession>
<dbReference type="Ensembl" id="ENSNNAT00000021745.1">
    <property type="protein sequence ID" value="ENSNNAP00000020733.1"/>
    <property type="gene ID" value="ENSNNAG00000013758.1"/>
</dbReference>
<keyword evidence="3" id="KW-0964">Secreted</keyword>
<evidence type="ECO:0000256" key="4">
    <source>
        <dbReference type="ARBA" id="ARBA00022670"/>
    </source>
</evidence>
<dbReference type="Gene3D" id="2.40.10.10">
    <property type="entry name" value="Trypsin-like serine proteases"/>
    <property type="match status" value="1"/>
</dbReference>
<protein>
    <submittedName>
        <fullName evidence="11">Chymotrypsin like</fullName>
    </submittedName>
</protein>
<evidence type="ECO:0000256" key="7">
    <source>
        <dbReference type="ARBA" id="ARBA00023157"/>
    </source>
</evidence>
<keyword evidence="4 8" id="KW-0645">Protease</keyword>
<evidence type="ECO:0000256" key="2">
    <source>
        <dbReference type="ARBA" id="ARBA00009228"/>
    </source>
</evidence>
<evidence type="ECO:0000313" key="12">
    <source>
        <dbReference type="Proteomes" id="UP000694559"/>
    </source>
</evidence>
<dbReference type="FunFam" id="2.40.10.10:FF:000038">
    <property type="entry name" value="Serine protease"/>
    <property type="match status" value="1"/>
</dbReference>
<evidence type="ECO:0000256" key="9">
    <source>
        <dbReference type="SAM" id="SignalP"/>
    </source>
</evidence>
<dbReference type="GO" id="GO:0006508">
    <property type="term" value="P:proteolysis"/>
    <property type="evidence" value="ECO:0007669"/>
    <property type="project" value="UniProtKB-KW"/>
</dbReference>